<gene>
    <name evidence="2" type="ORF">JMJ77_002494</name>
</gene>
<keyword evidence="3" id="KW-1185">Reference proteome</keyword>
<reference evidence="2" key="1">
    <citation type="submission" date="2021-05" db="EMBL/GenBank/DDBJ databases">
        <title>Comparative genomics of three Colletotrichum scovillei strains and genetic complementation revealed genes involved fungal growth and virulence on chili pepper.</title>
        <authorList>
            <person name="Hsieh D.-K."/>
            <person name="Chuang S.-C."/>
            <person name="Chen C.-Y."/>
            <person name="Chao Y.-T."/>
            <person name="Lu M.-Y.J."/>
            <person name="Lee M.-H."/>
            <person name="Shih M.-C."/>
        </authorList>
    </citation>
    <scope>NUCLEOTIDE SEQUENCE</scope>
    <source>
        <strain evidence="2">Coll-153</strain>
    </source>
</reference>
<dbReference type="AlphaFoldDB" id="A0A9P7R804"/>
<proteinExistence type="predicted"/>
<accession>A0A9P7R804</accession>
<dbReference type="Proteomes" id="UP000699042">
    <property type="component" value="Unassembled WGS sequence"/>
</dbReference>
<evidence type="ECO:0000313" key="3">
    <source>
        <dbReference type="Proteomes" id="UP000699042"/>
    </source>
</evidence>
<name>A0A9P7R804_9PEZI</name>
<comment type="caution">
    <text evidence="2">The sequence shown here is derived from an EMBL/GenBank/DDBJ whole genome shotgun (WGS) entry which is preliminary data.</text>
</comment>
<protein>
    <submittedName>
        <fullName evidence="2">Uncharacterized protein</fullName>
    </submittedName>
</protein>
<sequence length="94" mass="10053">MGTSDRQPNPLPDSDNAGDDRPDRREARLERGDEHMPGLGFYDGLQVPRAESSIAGSLVKQIASYGFWVAVAGMGSSSHEEHRNGVTGQNLATG</sequence>
<dbReference type="EMBL" id="JAESDN010000004">
    <property type="protein sequence ID" value="KAG7051880.1"/>
    <property type="molecule type" value="Genomic_DNA"/>
</dbReference>
<evidence type="ECO:0000256" key="1">
    <source>
        <dbReference type="SAM" id="MobiDB-lite"/>
    </source>
</evidence>
<feature type="compositionally biased region" description="Basic and acidic residues" evidence="1">
    <location>
        <begin position="18"/>
        <end position="36"/>
    </location>
</feature>
<feature type="region of interest" description="Disordered" evidence="1">
    <location>
        <begin position="1"/>
        <end position="40"/>
    </location>
</feature>
<organism evidence="2 3">
    <name type="scientific">Colletotrichum scovillei</name>
    <dbReference type="NCBI Taxonomy" id="1209932"/>
    <lineage>
        <taxon>Eukaryota</taxon>
        <taxon>Fungi</taxon>
        <taxon>Dikarya</taxon>
        <taxon>Ascomycota</taxon>
        <taxon>Pezizomycotina</taxon>
        <taxon>Sordariomycetes</taxon>
        <taxon>Hypocreomycetidae</taxon>
        <taxon>Glomerellales</taxon>
        <taxon>Glomerellaceae</taxon>
        <taxon>Colletotrichum</taxon>
        <taxon>Colletotrichum acutatum species complex</taxon>
    </lineage>
</organism>
<evidence type="ECO:0000313" key="2">
    <source>
        <dbReference type="EMBL" id="KAG7051880.1"/>
    </source>
</evidence>